<sequence length="597" mass="65157">MIDVNRFSKSLRDGSDAHHPQFSIFPSRRSLVLGRKGIVASPNALASSAGLEILNNGGNAADASIATAAVLSLVDPSMCGLGGDGFSMFYESSSKSLRGINGSGRSPASLNLNLLKNSLGGLDLKANQIPIDSIHAITVPGACGCWIDTIKNFGSGKLSLSEILRPAIELAKEGFPVSEISSWTWKNSQDHLLKTINGTQVLLKEGQTYRAPRTGELMFNLDLARTFEEIADKGWEGFYKGRVAQGIVNVIKSQGGVIELSDLNAHTSSLVQPISKTYNPFDKDKEKITLHELPPNGQGLTALMALGILESLEKRGIVKMNKLEPNSAPWIHTLIECLRLAFADTRAYIADPDIVYVPTLELLDKDYLFNRSLEFNLYRAQVDIQKGSPMRNQETVYLTCNDKEGNACSFIMSNYTDFGSGIVPDGCGFVLQNRGSNFNLQEGHPNCIEPKKRPYHTIIPAMVTKGDDLFLSFGVMGGFMQPQGHLQVLMNIINGNYNVQSALDCPRFCISGGTPSPSNELVNDINGIIYLEEGIKLSVVEELKRMGHKVELVKDHQRSMFGRGQVIQKVKSYNGDDQTVWVAGSDPRADGQAVCQV</sequence>
<evidence type="ECO:0000313" key="1">
    <source>
        <dbReference type="EMBL" id="CAH7686546.1"/>
    </source>
</evidence>
<dbReference type="EMBL" id="CALTRL010005797">
    <property type="protein sequence ID" value="CAH7686546.1"/>
    <property type="molecule type" value="Genomic_DNA"/>
</dbReference>
<dbReference type="Pfam" id="PF01019">
    <property type="entry name" value="G_glu_transpept"/>
    <property type="match status" value="1"/>
</dbReference>
<organism evidence="1 2">
    <name type="scientific">Phakopsora pachyrhizi</name>
    <name type="common">Asian soybean rust disease fungus</name>
    <dbReference type="NCBI Taxonomy" id="170000"/>
    <lineage>
        <taxon>Eukaryota</taxon>
        <taxon>Fungi</taxon>
        <taxon>Dikarya</taxon>
        <taxon>Basidiomycota</taxon>
        <taxon>Pucciniomycotina</taxon>
        <taxon>Pucciniomycetes</taxon>
        <taxon>Pucciniales</taxon>
        <taxon>Phakopsoraceae</taxon>
        <taxon>Phakopsora</taxon>
    </lineage>
</organism>
<dbReference type="PANTHER" id="PTHR43881">
    <property type="entry name" value="GAMMA-GLUTAMYLTRANSPEPTIDASE (AFU_ORTHOLOGUE AFUA_4G13580)"/>
    <property type="match status" value="1"/>
</dbReference>
<name>A0AAV0BJ24_PHAPC</name>
<comment type="caution">
    <text evidence="1">The sequence shown here is derived from an EMBL/GenBank/DDBJ whole genome shotgun (WGS) entry which is preliminary data.</text>
</comment>
<dbReference type="Gene3D" id="3.60.20.40">
    <property type="match status" value="1"/>
</dbReference>
<dbReference type="InterPro" id="IPR043137">
    <property type="entry name" value="GGT_ssub_C"/>
</dbReference>
<dbReference type="Gene3D" id="1.10.246.230">
    <property type="match status" value="1"/>
</dbReference>
<dbReference type="PRINTS" id="PR01210">
    <property type="entry name" value="GGTRANSPTASE"/>
</dbReference>
<dbReference type="Proteomes" id="UP001153365">
    <property type="component" value="Unassembled WGS sequence"/>
</dbReference>
<evidence type="ECO:0000313" key="2">
    <source>
        <dbReference type="Proteomes" id="UP001153365"/>
    </source>
</evidence>
<gene>
    <name evidence="1" type="ORF">PPACK8108_LOCUS21203</name>
</gene>
<dbReference type="SUPFAM" id="SSF56235">
    <property type="entry name" value="N-terminal nucleophile aminohydrolases (Ntn hydrolases)"/>
    <property type="match status" value="1"/>
</dbReference>
<protein>
    <submittedName>
        <fullName evidence="1">Nucleophile aminohydrolase</fullName>
    </submittedName>
</protein>
<reference evidence="1" key="1">
    <citation type="submission" date="2022-06" db="EMBL/GenBank/DDBJ databases">
        <authorList>
            <consortium name="SYNGENTA / RWTH Aachen University"/>
        </authorList>
    </citation>
    <scope>NUCLEOTIDE SEQUENCE</scope>
</reference>
<accession>A0AAV0BJ24</accession>
<keyword evidence="2" id="KW-1185">Reference proteome</keyword>
<proteinExistence type="predicted"/>
<dbReference type="InterPro" id="IPR052896">
    <property type="entry name" value="GGT-like_enzyme"/>
</dbReference>
<dbReference type="InterPro" id="IPR029055">
    <property type="entry name" value="Ntn_hydrolases_N"/>
</dbReference>
<dbReference type="PANTHER" id="PTHR43881:SF1">
    <property type="entry name" value="GAMMA-GLUTAMYLTRANSPEPTIDASE (AFU_ORTHOLOGUE AFUA_4G13580)"/>
    <property type="match status" value="1"/>
</dbReference>
<dbReference type="AlphaFoldDB" id="A0AAV0BJ24"/>